<gene>
    <name evidence="2" type="primary">yfcO_1</name>
    <name evidence="2" type="ORF">G163CM_40940</name>
</gene>
<evidence type="ECO:0000313" key="3">
    <source>
        <dbReference type="Proteomes" id="UP001199659"/>
    </source>
</evidence>
<evidence type="ECO:0000256" key="1">
    <source>
        <dbReference type="SAM" id="SignalP"/>
    </source>
</evidence>
<feature type="signal peptide" evidence="1">
    <location>
        <begin position="1"/>
        <end position="22"/>
    </location>
</feature>
<protein>
    <recommendedName>
        <fullName evidence="4">DUF2544 domain-containing protein</fullName>
    </recommendedName>
</protein>
<dbReference type="EMBL" id="CP087880">
    <property type="protein sequence ID" value="UGS43322.1"/>
    <property type="molecule type" value="Genomic_DNA"/>
</dbReference>
<dbReference type="Pfam" id="PF11245">
    <property type="entry name" value="DUF2544"/>
    <property type="match status" value="1"/>
</dbReference>
<sequence length="286" mass="31225">MKKIHHLVCLLVLILCTCGALAAQKIATLHIPAGVSSGAMTEYRFNLSVLTPTSVEYGVYESKSLVVTDLPIVSWTAGPTSTAPILKIESFGGHFPEARCPGIKAYDDLSPVTGWGCNDVVIGVYYDGDLHGCPWIVSSYVISKDPLDQMFVPTPYTGPVAVNSSCPTVSLAPYDVSWNENYVVHNKVVRLQSTGAVIEQTLPTFLMENGKLCDGSSFDERGAYCRFVAQQMTFSTSGCDNAKVTVTAEQQPVTSRQLHDMKLRVDTTAQQPIDSTCRFTYILNMY</sequence>
<feature type="chain" id="PRO_5045778510" description="DUF2544 domain-containing protein" evidence="1">
    <location>
        <begin position="23"/>
        <end position="286"/>
    </location>
</feature>
<keyword evidence="1" id="KW-0732">Signal</keyword>
<reference evidence="2 3" key="1">
    <citation type="journal article" date="2022" name="Int. J. Syst. Evol. Microbiol.">
        <title>Pseudocitrobacter corydidari sp. nov., isolated from the Asian emerald cockroach Corydidarum magnifica.</title>
        <authorList>
            <person name="Guzman J."/>
            <person name="Poehlein A."/>
            <person name="Glaeser S.P."/>
            <person name="Schwengers O."/>
            <person name="Blom J."/>
            <person name="Hollensteiner J."/>
            <person name="Kampfer P."/>
            <person name="Vilcinskas A."/>
        </authorList>
    </citation>
    <scope>NUCLEOTIDE SEQUENCE [LARGE SCALE GENOMIC DNA]</scope>
    <source>
        <strain evidence="2">G163CM</strain>
    </source>
</reference>
<evidence type="ECO:0008006" key="4">
    <source>
        <dbReference type="Google" id="ProtNLM"/>
    </source>
</evidence>
<proteinExistence type="predicted"/>
<dbReference type="RefSeq" id="WP_231826103.1">
    <property type="nucleotide sequence ID" value="NZ_CP087880.1"/>
</dbReference>
<organism evidence="2 3">
    <name type="scientific">Pseudocitrobacter corydidari</name>
    <dbReference type="NCBI Taxonomy" id="2891570"/>
    <lineage>
        <taxon>Bacteria</taxon>
        <taxon>Pseudomonadati</taxon>
        <taxon>Pseudomonadota</taxon>
        <taxon>Gammaproteobacteria</taxon>
        <taxon>Enterobacterales</taxon>
        <taxon>Enterobacteriaceae</taxon>
        <taxon>Pseudocitrobacter</taxon>
    </lineage>
</organism>
<evidence type="ECO:0000313" key="2">
    <source>
        <dbReference type="EMBL" id="UGS43322.1"/>
    </source>
</evidence>
<dbReference type="InterPro" id="IPR021407">
    <property type="entry name" value="DUF2544"/>
</dbReference>
<name>A0ABY3S9C5_9ENTR</name>
<dbReference type="Proteomes" id="UP001199659">
    <property type="component" value="Chromosome"/>
</dbReference>
<keyword evidence="3" id="KW-1185">Reference proteome</keyword>
<accession>A0ABY3S9C5</accession>